<evidence type="ECO:0000313" key="2">
    <source>
        <dbReference type="EMBL" id="MBP3961891.1"/>
    </source>
</evidence>
<evidence type="ECO:0000259" key="1">
    <source>
        <dbReference type="PROSITE" id="PS51186"/>
    </source>
</evidence>
<reference evidence="2 3" key="1">
    <citation type="submission" date="2021-04" db="EMBL/GenBank/DDBJ databases">
        <title>Paenibacillus sp. DLE-14 whole genome sequence.</title>
        <authorList>
            <person name="Ham Y.J."/>
        </authorList>
    </citation>
    <scope>NUCLEOTIDE SEQUENCE [LARGE SCALE GENOMIC DNA]</scope>
    <source>
        <strain evidence="2 3">DLE-14</strain>
    </source>
</reference>
<dbReference type="RefSeq" id="WP_210655617.1">
    <property type="nucleotide sequence ID" value="NZ_JAGKSP010000001.1"/>
</dbReference>
<name>A0ABS5C7B2_9BACL</name>
<keyword evidence="3" id="KW-1185">Reference proteome</keyword>
<dbReference type="InterPro" id="IPR051531">
    <property type="entry name" value="N-acetyltransferase"/>
</dbReference>
<gene>
    <name evidence="2" type="ORF">I8J30_04150</name>
</gene>
<accession>A0ABS5C7B2</accession>
<dbReference type="PANTHER" id="PTHR43792">
    <property type="entry name" value="GNAT FAMILY, PUTATIVE (AFU_ORTHOLOGUE AFUA_3G00765)-RELATED-RELATED"/>
    <property type="match status" value="1"/>
</dbReference>
<dbReference type="InterPro" id="IPR016181">
    <property type="entry name" value="Acyl_CoA_acyltransferase"/>
</dbReference>
<dbReference type="Proteomes" id="UP000673394">
    <property type="component" value="Unassembled WGS sequence"/>
</dbReference>
<sequence length="183" mass="21459">MIGKRDRLNEVYILIYFPPITTDRLVLRVLTPDDAEQVFKHFSDPEVTAFMDIEPCRSIREAEEIIQFHVEDNGCRYGLFSKDNGSLIGTCGYHCWVRDEESRSRAEIGFDLAKAYWGQGYMKEVLAPMLRIGFDVMKLAYIEATVEEANVRCRRLLEACQFVREEELRERLIYYKLISRPTE</sequence>
<dbReference type="Gene3D" id="3.40.630.30">
    <property type="match status" value="1"/>
</dbReference>
<dbReference type="PROSITE" id="PS51186">
    <property type="entry name" value="GNAT"/>
    <property type="match status" value="1"/>
</dbReference>
<comment type="caution">
    <text evidence="2">The sequence shown here is derived from an EMBL/GenBank/DDBJ whole genome shotgun (WGS) entry which is preliminary data.</text>
</comment>
<dbReference type="Pfam" id="PF13302">
    <property type="entry name" value="Acetyltransf_3"/>
    <property type="match status" value="1"/>
</dbReference>
<dbReference type="SUPFAM" id="SSF55729">
    <property type="entry name" value="Acyl-CoA N-acyltransferases (Nat)"/>
    <property type="match status" value="1"/>
</dbReference>
<proteinExistence type="predicted"/>
<dbReference type="EMBL" id="JAGKSP010000001">
    <property type="protein sequence ID" value="MBP3961891.1"/>
    <property type="molecule type" value="Genomic_DNA"/>
</dbReference>
<protein>
    <submittedName>
        <fullName evidence="2">GNAT family N-acetyltransferase</fullName>
    </submittedName>
</protein>
<organism evidence="2 3">
    <name type="scientific">Paenibacillus lignilyticus</name>
    <dbReference type="NCBI Taxonomy" id="1172615"/>
    <lineage>
        <taxon>Bacteria</taxon>
        <taxon>Bacillati</taxon>
        <taxon>Bacillota</taxon>
        <taxon>Bacilli</taxon>
        <taxon>Bacillales</taxon>
        <taxon>Paenibacillaceae</taxon>
        <taxon>Paenibacillus</taxon>
    </lineage>
</organism>
<dbReference type="PANTHER" id="PTHR43792:SF9">
    <property type="entry name" value="RIBOSOMAL-PROTEIN-ALANINE ACETYLTRANSFERASE"/>
    <property type="match status" value="1"/>
</dbReference>
<dbReference type="InterPro" id="IPR000182">
    <property type="entry name" value="GNAT_dom"/>
</dbReference>
<evidence type="ECO:0000313" key="3">
    <source>
        <dbReference type="Proteomes" id="UP000673394"/>
    </source>
</evidence>
<feature type="domain" description="N-acetyltransferase" evidence="1">
    <location>
        <begin position="25"/>
        <end position="181"/>
    </location>
</feature>